<dbReference type="AlphaFoldDB" id="A0A1G9ENK7"/>
<dbReference type="InterPro" id="IPR046212">
    <property type="entry name" value="DUF6245"/>
</dbReference>
<dbReference type="Proteomes" id="UP000199213">
    <property type="component" value="Unassembled WGS sequence"/>
</dbReference>
<dbReference type="Pfam" id="PF19758">
    <property type="entry name" value="DUF6245"/>
    <property type="match status" value="1"/>
</dbReference>
<evidence type="ECO:0000313" key="1">
    <source>
        <dbReference type="EMBL" id="SDK77710.1"/>
    </source>
</evidence>
<keyword evidence="2" id="KW-1185">Reference proteome</keyword>
<evidence type="ECO:0000313" key="2">
    <source>
        <dbReference type="Proteomes" id="UP000199213"/>
    </source>
</evidence>
<reference evidence="2" key="1">
    <citation type="submission" date="2016-10" db="EMBL/GenBank/DDBJ databases">
        <authorList>
            <person name="Varghese N."/>
            <person name="Submissions S."/>
        </authorList>
    </citation>
    <scope>NUCLEOTIDE SEQUENCE [LARGE SCALE GENOMIC DNA]</scope>
    <source>
        <strain evidence="2">DSM 45460</strain>
    </source>
</reference>
<organism evidence="1 2">
    <name type="scientific">Actinopolyspora mzabensis</name>
    <dbReference type="NCBI Taxonomy" id="995066"/>
    <lineage>
        <taxon>Bacteria</taxon>
        <taxon>Bacillati</taxon>
        <taxon>Actinomycetota</taxon>
        <taxon>Actinomycetes</taxon>
        <taxon>Actinopolysporales</taxon>
        <taxon>Actinopolysporaceae</taxon>
        <taxon>Actinopolyspora</taxon>
    </lineage>
</organism>
<protein>
    <submittedName>
        <fullName evidence="1">Uncharacterized protein</fullName>
    </submittedName>
</protein>
<proteinExistence type="predicted"/>
<name>A0A1G9ENK7_ACTMZ</name>
<sequence length="226" mass="23849">MIRTKTELTWSPLTATTRTRGPLCCATMSTPSSSSETDQPAAVDQLATALQALGHYRGNNTAAEHAAAAERIGGEAVYRAYLANALLGAAQLEAILNESGEFDAEQRTAVYLQQQQTAGVAGDQTSMLEFLRWQLLRLASPLRENAQSEQAGPVQVAAAQTAEGLDRLLSVSAASQTLTDQADIDSVAEQLDTAHQALSSAAENIDQLRALTERARSGSDSGSSES</sequence>
<dbReference type="EMBL" id="FNFM01000012">
    <property type="protein sequence ID" value="SDK77710.1"/>
    <property type="molecule type" value="Genomic_DNA"/>
</dbReference>
<accession>A0A1G9ENK7</accession>
<gene>
    <name evidence="1" type="ORF">SAMN04487820_112169</name>
</gene>